<dbReference type="Proteomes" id="UP000604117">
    <property type="component" value="Unassembled WGS sequence"/>
</dbReference>
<evidence type="ECO:0000256" key="1">
    <source>
        <dbReference type="SAM" id="Phobius"/>
    </source>
</evidence>
<feature type="transmembrane region" description="Helical" evidence="1">
    <location>
        <begin position="137"/>
        <end position="159"/>
    </location>
</feature>
<feature type="transmembrane region" description="Helical" evidence="1">
    <location>
        <begin position="38"/>
        <end position="58"/>
    </location>
</feature>
<accession>A0ABQ4CV42</accession>
<organism evidence="2 3">
    <name type="scientific">Asanoa siamensis</name>
    <dbReference type="NCBI Taxonomy" id="926357"/>
    <lineage>
        <taxon>Bacteria</taxon>
        <taxon>Bacillati</taxon>
        <taxon>Actinomycetota</taxon>
        <taxon>Actinomycetes</taxon>
        <taxon>Micromonosporales</taxon>
        <taxon>Micromonosporaceae</taxon>
        <taxon>Asanoa</taxon>
    </lineage>
</organism>
<evidence type="ECO:0000313" key="2">
    <source>
        <dbReference type="EMBL" id="GIF75135.1"/>
    </source>
</evidence>
<dbReference type="EMBL" id="BONE01000039">
    <property type="protein sequence ID" value="GIF75135.1"/>
    <property type="molecule type" value="Genomic_DNA"/>
</dbReference>
<feature type="transmembrane region" description="Helical" evidence="1">
    <location>
        <begin position="78"/>
        <end position="98"/>
    </location>
</feature>
<keyword evidence="3" id="KW-1185">Reference proteome</keyword>
<feature type="transmembrane region" description="Helical" evidence="1">
    <location>
        <begin position="104"/>
        <end position="125"/>
    </location>
</feature>
<dbReference type="Pfam" id="PF20139">
    <property type="entry name" value="DUF6529"/>
    <property type="match status" value="1"/>
</dbReference>
<reference evidence="2 3" key="1">
    <citation type="submission" date="2021-01" db="EMBL/GenBank/DDBJ databases">
        <title>Whole genome shotgun sequence of Asanoa siamensis NBRC 107932.</title>
        <authorList>
            <person name="Komaki H."/>
            <person name="Tamura T."/>
        </authorList>
    </citation>
    <scope>NUCLEOTIDE SEQUENCE [LARGE SCALE GENOMIC DNA]</scope>
    <source>
        <strain evidence="2 3">NBRC 107932</strain>
    </source>
</reference>
<keyword evidence="1" id="KW-0812">Transmembrane</keyword>
<keyword evidence="1" id="KW-0472">Membrane</keyword>
<proteinExistence type="predicted"/>
<evidence type="ECO:0008006" key="4">
    <source>
        <dbReference type="Google" id="ProtNLM"/>
    </source>
</evidence>
<name>A0ABQ4CV42_9ACTN</name>
<sequence length="165" mass="17660">MIGAAVAVALGVFGSVHEPTGEVPWQRPFPSIYAMKVWFSLGVLLLAALQLCTALWMYGRLGLRARPWLGPVHRASGYLAFVVSLPVAAACLWAMGFQSYDARVLTHSILGTMVYGAFVAKVIVVHSRRLPGWAIPAVGGLLLATVVGVTASSALWWIATFGLPR</sequence>
<evidence type="ECO:0000313" key="3">
    <source>
        <dbReference type="Proteomes" id="UP000604117"/>
    </source>
</evidence>
<comment type="caution">
    <text evidence="2">The sequence shown here is derived from an EMBL/GenBank/DDBJ whole genome shotgun (WGS) entry which is preliminary data.</text>
</comment>
<keyword evidence="1" id="KW-1133">Transmembrane helix</keyword>
<dbReference type="InterPro" id="IPR045382">
    <property type="entry name" value="DUF6529"/>
</dbReference>
<gene>
    <name evidence="2" type="ORF">Asi02nite_46530</name>
</gene>
<protein>
    <recommendedName>
        <fullName evidence="4">Cytochrome b561 domain-containing protein</fullName>
    </recommendedName>
</protein>